<dbReference type="EMBL" id="JACICD010000003">
    <property type="protein sequence ID" value="MBB3771512.1"/>
    <property type="molecule type" value="Genomic_DNA"/>
</dbReference>
<sequence length="167" mass="18396">MMRIVPLDTGSEPVILPDLLWNGTTGDIAVDPATGDLVSGAAIETAVLMCLMTDCRVEDYELPEGESNRGWPGDAIDQQPGDVPLGSKLWLLRRRALTEGIEIEAQDHARAALQTLLNQQVAVRADVTATRLPENNRLELDVALYGRDGQHIYHRRFAVLWDQINAA</sequence>
<dbReference type="Pfam" id="PF07409">
    <property type="entry name" value="GP46"/>
    <property type="match status" value="1"/>
</dbReference>
<proteinExistence type="predicted"/>
<protein>
    <submittedName>
        <fullName evidence="1">Phage gp46-like protein</fullName>
    </submittedName>
</protein>
<name>A0A839Z9V5_9HYPH</name>
<dbReference type="InterPro" id="IPR010877">
    <property type="entry name" value="Phage_Mu_Gp46"/>
</dbReference>
<reference evidence="1 2" key="1">
    <citation type="submission" date="2020-08" db="EMBL/GenBank/DDBJ databases">
        <title>Genomic Encyclopedia of Type Strains, Phase IV (KMG-IV): sequencing the most valuable type-strain genomes for metagenomic binning, comparative biology and taxonomic classification.</title>
        <authorList>
            <person name="Goeker M."/>
        </authorList>
    </citation>
    <scope>NUCLEOTIDE SEQUENCE [LARGE SCALE GENOMIC DNA]</scope>
    <source>
        <strain evidence="1 2">DSM 5895</strain>
    </source>
</reference>
<accession>A0A839Z9V5</accession>
<organism evidence="1 2">
    <name type="scientific">Ancylobacter tetraedralis</name>
    <dbReference type="NCBI Taxonomy" id="217068"/>
    <lineage>
        <taxon>Bacteria</taxon>
        <taxon>Pseudomonadati</taxon>
        <taxon>Pseudomonadota</taxon>
        <taxon>Alphaproteobacteria</taxon>
        <taxon>Hyphomicrobiales</taxon>
        <taxon>Xanthobacteraceae</taxon>
        <taxon>Ancylobacter</taxon>
    </lineage>
</organism>
<gene>
    <name evidence="1" type="ORF">FHS55_002111</name>
</gene>
<evidence type="ECO:0000313" key="1">
    <source>
        <dbReference type="EMBL" id="MBB3771512.1"/>
    </source>
</evidence>
<keyword evidence="2" id="KW-1185">Reference proteome</keyword>
<dbReference type="Proteomes" id="UP000533469">
    <property type="component" value="Unassembled WGS sequence"/>
</dbReference>
<evidence type="ECO:0000313" key="2">
    <source>
        <dbReference type="Proteomes" id="UP000533469"/>
    </source>
</evidence>
<comment type="caution">
    <text evidence="1">The sequence shown here is derived from an EMBL/GenBank/DDBJ whole genome shotgun (WGS) entry which is preliminary data.</text>
</comment>
<dbReference type="AlphaFoldDB" id="A0A839Z9V5"/>
<dbReference type="RefSeq" id="WP_246340020.1">
    <property type="nucleotide sequence ID" value="NZ_JACICD010000003.1"/>
</dbReference>